<dbReference type="PANTHER" id="PTHR34293">
    <property type="entry name" value="HTH-TYPE TRANSCRIPTIONAL REGULATOR TRMBL2"/>
    <property type="match status" value="1"/>
</dbReference>
<dbReference type="Proteomes" id="UP001200513">
    <property type="component" value="Chromosome"/>
</dbReference>
<dbReference type="Gene3D" id="1.10.10.10">
    <property type="entry name" value="Winged helix-like DNA-binding domain superfamily/Winged helix DNA-binding domain"/>
    <property type="match status" value="1"/>
</dbReference>
<gene>
    <name evidence="2" type="ORF">K9W46_08680</name>
</gene>
<accession>A0A9Y1BPD2</accession>
<dbReference type="EMBL" id="CP084167">
    <property type="protein sequence ID" value="UJG42467.1"/>
    <property type="molecule type" value="Genomic_DNA"/>
</dbReference>
<protein>
    <recommendedName>
        <fullName evidence="1">Transcription regulator TrmB N-terminal domain-containing protein</fullName>
    </recommendedName>
</protein>
<organism evidence="2">
    <name type="scientific">Candidatus Heimdallarchaeum endolithica</name>
    <dbReference type="NCBI Taxonomy" id="2876572"/>
    <lineage>
        <taxon>Archaea</taxon>
        <taxon>Promethearchaeati</taxon>
        <taxon>Candidatus Heimdallarchaeota</taxon>
        <taxon>Candidatus Heimdallarchaeia (ex Rinke et al. 2021) (nom. nud.)</taxon>
        <taxon>Candidatus Heimdallarchaeales</taxon>
        <taxon>Candidatus Heimdallarchaeaceae</taxon>
        <taxon>Candidatus Heimdallarchaeum</taxon>
    </lineage>
</organism>
<dbReference type="AlphaFoldDB" id="A0A9Y1BPD2"/>
<dbReference type="InterPro" id="IPR036388">
    <property type="entry name" value="WH-like_DNA-bd_sf"/>
</dbReference>
<dbReference type="InterPro" id="IPR002831">
    <property type="entry name" value="Tscrpt_reg_TrmB_N"/>
</dbReference>
<sequence length="261" mass="30576">MDNQDKLKQKLKSVGLTEYEIKTYMALMDNSEAELTAEQIHQKTKIPTPRIYDTIENLSKLGLVKIISGRPKRFRVLPPMEGFTRFLEKKEQEINSEWENLKNRVYEITSFLGQIKINPEELLEGYSSLEEMELKTIEIIKNAKKDIRIFTNVFYWFDKIKEELEQVTTKGVKVRVIMTVADEKAKTIAEQLRRIGAKVKFIEKESVLVRGTIVDEDQVVFVIWVSPKTGEKYIYRPHFSSNPGIIELFTNNFEYLWDKGK</sequence>
<feature type="domain" description="Transcription regulator TrmB N-terminal" evidence="1">
    <location>
        <begin position="11"/>
        <end position="79"/>
    </location>
</feature>
<name>A0A9Y1BPD2_9ARCH</name>
<reference evidence="2" key="1">
    <citation type="journal article" date="2022" name="Nat. Microbiol.">
        <title>Unique mobile elements and scalable gene flow at the prokaryote-eukaryote boundary revealed by circularized Asgard archaea genomes.</title>
        <authorList>
            <person name="Wu F."/>
            <person name="Speth D.R."/>
            <person name="Philosof A."/>
            <person name="Cremiere A."/>
            <person name="Narayanan A."/>
            <person name="Barco R.A."/>
            <person name="Connon S.A."/>
            <person name="Amend J.P."/>
            <person name="Antoshechkin I.A."/>
            <person name="Orphan V.J."/>
        </authorList>
    </citation>
    <scope>NUCLEOTIDE SEQUENCE</scope>
    <source>
        <strain evidence="2">PR6</strain>
    </source>
</reference>
<dbReference type="PANTHER" id="PTHR34293:SF1">
    <property type="entry name" value="HTH-TYPE TRANSCRIPTIONAL REGULATOR TRMBL2"/>
    <property type="match status" value="1"/>
</dbReference>
<dbReference type="SUPFAM" id="SSF56024">
    <property type="entry name" value="Phospholipase D/nuclease"/>
    <property type="match status" value="1"/>
</dbReference>
<proteinExistence type="predicted"/>
<dbReference type="Gene3D" id="3.30.870.10">
    <property type="entry name" value="Endonuclease Chain A"/>
    <property type="match status" value="1"/>
</dbReference>
<dbReference type="InterPro" id="IPR036390">
    <property type="entry name" value="WH_DNA-bd_sf"/>
</dbReference>
<evidence type="ECO:0000259" key="1">
    <source>
        <dbReference type="Pfam" id="PF01978"/>
    </source>
</evidence>
<evidence type="ECO:0000313" key="2">
    <source>
        <dbReference type="EMBL" id="UJG42467.1"/>
    </source>
</evidence>
<dbReference type="SUPFAM" id="SSF46785">
    <property type="entry name" value="Winged helix' DNA-binding domain"/>
    <property type="match status" value="1"/>
</dbReference>
<dbReference type="Pfam" id="PF01978">
    <property type="entry name" value="TrmB"/>
    <property type="match status" value="1"/>
</dbReference>
<dbReference type="InterPro" id="IPR051797">
    <property type="entry name" value="TrmB-like"/>
</dbReference>